<dbReference type="PANTHER" id="PTHR42964:SF1">
    <property type="entry name" value="POLYKETIDE BIOSYNTHESIS ENOYL-COA HYDRATASE PKSH-RELATED"/>
    <property type="match status" value="1"/>
</dbReference>
<proteinExistence type="inferred from homology"/>
<name>A0AB38RM04_RHOSG</name>
<dbReference type="InterPro" id="IPR001753">
    <property type="entry name" value="Enoyl-CoA_hydra/iso"/>
</dbReference>
<accession>A0AB38RM04</accession>
<dbReference type="Gene3D" id="3.90.226.10">
    <property type="entry name" value="2-enoyl-CoA Hydratase, Chain A, domain 1"/>
    <property type="match status" value="1"/>
</dbReference>
<dbReference type="GO" id="GO:0003824">
    <property type="term" value="F:catalytic activity"/>
    <property type="evidence" value="ECO:0007669"/>
    <property type="project" value="UniProtKB-ARBA"/>
</dbReference>
<evidence type="ECO:0000313" key="3">
    <source>
        <dbReference type="Proteomes" id="UP000831484"/>
    </source>
</evidence>
<sequence length="269" mass="28020">MTENLIPDGPVLLDLESNGVARLRLNRPEASNGMDVGFLQALHAAVLRCHGEPRVRVVVITGEGKHFCAGGDVRTFASKGEALPDYLREATAWLQIATSALMQLQVPVIASVHGFAAGGGGLGLVCAADFVIAEETAKFMSGAVRVGMAPDGGVSVTLTQLVGLRKAAEILLTNPTLDAQTALEIGLITSVVPAGELAKRTDEYAAQFTELAPLAVGATKRLLWGGVGATVADRLAEEARTVSELSGTADSREGLAAVLERRAPKFVGR</sequence>
<dbReference type="RefSeq" id="WP_058228039.1">
    <property type="nucleotide sequence ID" value="NZ_CP096567.1"/>
</dbReference>
<dbReference type="InterPro" id="IPR029045">
    <property type="entry name" value="ClpP/crotonase-like_dom_sf"/>
</dbReference>
<dbReference type="InterPro" id="IPR051683">
    <property type="entry name" value="Enoyl-CoA_Hydratase/Isomerase"/>
</dbReference>
<evidence type="ECO:0000313" key="2">
    <source>
        <dbReference type="EMBL" id="UPU46442.1"/>
    </source>
</evidence>
<keyword evidence="2" id="KW-0614">Plasmid</keyword>
<dbReference type="PANTHER" id="PTHR42964">
    <property type="entry name" value="ENOYL-COA HYDRATASE"/>
    <property type="match status" value="1"/>
</dbReference>
<dbReference type="InterPro" id="IPR014748">
    <property type="entry name" value="Enoyl-CoA_hydra_C"/>
</dbReference>
<gene>
    <name evidence="2" type="ORF">M0639_32325</name>
</gene>
<dbReference type="Pfam" id="PF00378">
    <property type="entry name" value="ECH_1"/>
    <property type="match status" value="1"/>
</dbReference>
<dbReference type="EMBL" id="CP096567">
    <property type="protein sequence ID" value="UPU46442.1"/>
    <property type="molecule type" value="Genomic_DNA"/>
</dbReference>
<dbReference type="CDD" id="cd06558">
    <property type="entry name" value="crotonase-like"/>
    <property type="match status" value="1"/>
</dbReference>
<dbReference type="Proteomes" id="UP000831484">
    <property type="component" value="Plasmid pdjl-6-4"/>
</dbReference>
<keyword evidence="3" id="KW-1185">Reference proteome</keyword>
<evidence type="ECO:0000256" key="1">
    <source>
        <dbReference type="ARBA" id="ARBA00005254"/>
    </source>
</evidence>
<geneLocation type="plasmid" evidence="2 3">
    <name>pdjl-6-4</name>
</geneLocation>
<dbReference type="AlphaFoldDB" id="A0AB38RM04"/>
<reference evidence="3" key="1">
    <citation type="journal article" date="2022" name="Environ. Microbiol.">
        <title>Functional analysis, diversity, and distribution of carbendazim hydrolases MheI and CbmA, responsible for the initial step in carbendazim degradation.</title>
        <authorList>
            <person name="Zhang M."/>
            <person name="Bai X."/>
            <person name="Li Q."/>
            <person name="Zhang L."/>
            <person name="Zhu Q."/>
            <person name="Gao S."/>
            <person name="Ke Z."/>
            <person name="Jiang M."/>
            <person name="Hu J."/>
            <person name="Qiu J."/>
            <person name="Hong Q."/>
        </authorList>
    </citation>
    <scope>NUCLEOTIDE SEQUENCE [LARGE SCALE GENOMIC DNA]</scope>
    <source>
        <strain evidence="3">djl-6</strain>
    </source>
</reference>
<protein>
    <submittedName>
        <fullName evidence="2">Enoyl-CoA hydratase-related protein</fullName>
    </submittedName>
</protein>
<organism evidence="2 3">
    <name type="scientific">Rhodococcus qingshengii JCM 15477</name>
    <dbReference type="NCBI Taxonomy" id="1303681"/>
    <lineage>
        <taxon>Bacteria</taxon>
        <taxon>Bacillati</taxon>
        <taxon>Actinomycetota</taxon>
        <taxon>Actinomycetes</taxon>
        <taxon>Mycobacteriales</taxon>
        <taxon>Nocardiaceae</taxon>
        <taxon>Rhodococcus</taxon>
        <taxon>Rhodococcus erythropolis group</taxon>
    </lineage>
</organism>
<dbReference type="Gene3D" id="1.10.12.10">
    <property type="entry name" value="Lyase 2-enoyl-coa Hydratase, Chain A, domain 2"/>
    <property type="match status" value="1"/>
</dbReference>
<dbReference type="SUPFAM" id="SSF52096">
    <property type="entry name" value="ClpP/crotonase"/>
    <property type="match status" value="1"/>
</dbReference>
<comment type="similarity">
    <text evidence="1">Belongs to the enoyl-CoA hydratase/isomerase family.</text>
</comment>